<reference evidence="1 2" key="1">
    <citation type="submission" date="2023-08" db="EMBL/GenBank/DDBJ databases">
        <title>Black Yeasts Isolated from many extreme environments.</title>
        <authorList>
            <person name="Coleine C."/>
            <person name="Stajich J.E."/>
            <person name="Selbmann L."/>
        </authorList>
    </citation>
    <scope>NUCLEOTIDE SEQUENCE [LARGE SCALE GENOMIC DNA]</scope>
    <source>
        <strain evidence="1 2">CCFEE 5386</strain>
    </source>
</reference>
<gene>
    <name evidence="1" type="ORF">LTR32_005698</name>
</gene>
<evidence type="ECO:0000313" key="2">
    <source>
        <dbReference type="Proteomes" id="UP001308179"/>
    </source>
</evidence>
<evidence type="ECO:0000313" key="1">
    <source>
        <dbReference type="EMBL" id="KAK5141832.1"/>
    </source>
</evidence>
<sequence>MTTSECGQLDMTLSQAIRVLERMVDEGSRFANLERGLRCGAVFFPCHAGSDAFGTKVLPKKGERFDNVIRALHNADFDTMAGDYFEFRGRAVSWYHDLVLNGSLSGDTTMSERTPLSSSAYAEADRDALLATAAESPFEQDPCLPRGYLAFNSLLLIKMGDVVYDTEGDT</sequence>
<protein>
    <submittedName>
        <fullName evidence="1">Uncharacterized protein</fullName>
    </submittedName>
</protein>
<dbReference type="Proteomes" id="UP001308179">
    <property type="component" value="Unassembled WGS sequence"/>
</dbReference>
<comment type="caution">
    <text evidence="1">The sequence shown here is derived from an EMBL/GenBank/DDBJ whole genome shotgun (WGS) entry which is preliminary data.</text>
</comment>
<dbReference type="EMBL" id="JAVRRR010000519">
    <property type="protein sequence ID" value="KAK5141832.1"/>
    <property type="molecule type" value="Genomic_DNA"/>
</dbReference>
<proteinExistence type="predicted"/>
<keyword evidence="2" id="KW-1185">Reference proteome</keyword>
<accession>A0ABR0L101</accession>
<name>A0ABR0L101_9PEZI</name>
<organism evidence="1 2">
    <name type="scientific">Rachicladosporium monterosium</name>
    <dbReference type="NCBI Taxonomy" id="1507873"/>
    <lineage>
        <taxon>Eukaryota</taxon>
        <taxon>Fungi</taxon>
        <taxon>Dikarya</taxon>
        <taxon>Ascomycota</taxon>
        <taxon>Pezizomycotina</taxon>
        <taxon>Dothideomycetes</taxon>
        <taxon>Dothideomycetidae</taxon>
        <taxon>Cladosporiales</taxon>
        <taxon>Cladosporiaceae</taxon>
        <taxon>Rachicladosporium</taxon>
    </lineage>
</organism>